<accession>A0A024LT24</accession>
<proteinExistence type="predicted"/>
<organism evidence="1">
    <name type="scientific">Bartonella schoenbuchensis</name>
    <dbReference type="NCBI Taxonomy" id="165694"/>
    <lineage>
        <taxon>Bacteria</taxon>
        <taxon>Pseudomonadati</taxon>
        <taxon>Pseudomonadota</taxon>
        <taxon>Alphaproteobacteria</taxon>
        <taxon>Hyphomicrobiales</taxon>
        <taxon>Bartonellaceae</taxon>
        <taxon>Bartonella</taxon>
    </lineage>
</organism>
<evidence type="ECO:0000313" key="1">
    <source>
        <dbReference type="EMBL" id="CDP80279.1"/>
    </source>
</evidence>
<name>A0A024LT24_9HYPH</name>
<reference evidence="1" key="2">
    <citation type="submission" date="2014-05" db="EMBL/GenBank/DDBJ databases">
        <title>Genome sequencing of Bartonella spp. isolated from human blood.</title>
        <authorList>
            <person name="Raoult D."/>
        </authorList>
    </citation>
    <scope>NUCLEOTIDE SEQUENCE</scope>
    <source>
        <strain evidence="1">MVT06</strain>
    </source>
</reference>
<dbReference type="AlphaFoldDB" id="A0A024LT24"/>
<protein>
    <submittedName>
        <fullName evidence="1">Phage related protein</fullName>
    </submittedName>
</protein>
<gene>
    <name evidence="1" type="ORF">BN1046_01201</name>
</gene>
<sequence length="108" mass="12428">MATKSPWVKFYPSQFLIELMLLKPKETAVYTTLVLLMLHERAPIFNDASDLKIVCSCSVWTFRNILESLMSRGYIIRLESGRLWYTSSAVDLDISNISSERKGESYVN</sequence>
<reference evidence="1" key="1">
    <citation type="submission" date="2013-11" db="EMBL/GenBank/DDBJ databases">
        <authorList>
            <person name="GENOMES U."/>
        </authorList>
    </citation>
    <scope>NUCLEOTIDE SEQUENCE</scope>
    <source>
        <strain evidence="1">MVT06</strain>
    </source>
</reference>
<dbReference type="EMBL" id="HG977196">
    <property type="protein sequence ID" value="CDP80279.1"/>
    <property type="molecule type" value="Genomic_DNA"/>
</dbReference>